<dbReference type="SMART" id="SM00028">
    <property type="entry name" value="TPR"/>
    <property type="match status" value="2"/>
</dbReference>
<accession>A0A7Y2E6H8</accession>
<evidence type="ECO:0008006" key="3">
    <source>
        <dbReference type="Google" id="ProtNLM"/>
    </source>
</evidence>
<reference evidence="1 2" key="1">
    <citation type="submission" date="2020-03" db="EMBL/GenBank/DDBJ databases">
        <title>Metabolic flexibility allows generalist bacteria to become dominant in a frequently disturbed ecosystem.</title>
        <authorList>
            <person name="Chen Y.-J."/>
            <person name="Leung P.M."/>
            <person name="Bay S.K."/>
            <person name="Hugenholtz P."/>
            <person name="Kessler A.J."/>
            <person name="Shelley G."/>
            <person name="Waite D.W."/>
            <person name="Cook P.L."/>
            <person name="Greening C."/>
        </authorList>
    </citation>
    <scope>NUCLEOTIDE SEQUENCE [LARGE SCALE GENOMIC DNA]</scope>
    <source>
        <strain evidence="1">SS_bin_28</strain>
    </source>
</reference>
<dbReference type="InterPro" id="IPR019734">
    <property type="entry name" value="TPR_rpt"/>
</dbReference>
<dbReference type="SUPFAM" id="SSF55486">
    <property type="entry name" value="Metalloproteases ('zincins'), catalytic domain"/>
    <property type="match status" value="1"/>
</dbReference>
<evidence type="ECO:0000313" key="1">
    <source>
        <dbReference type="EMBL" id="NNF06071.1"/>
    </source>
</evidence>
<gene>
    <name evidence="1" type="ORF">HKN21_04870</name>
</gene>
<dbReference type="InterPro" id="IPR011990">
    <property type="entry name" value="TPR-like_helical_dom_sf"/>
</dbReference>
<evidence type="ECO:0000313" key="2">
    <source>
        <dbReference type="Proteomes" id="UP000547674"/>
    </source>
</evidence>
<proteinExistence type="predicted"/>
<dbReference type="SUPFAM" id="SSF48452">
    <property type="entry name" value="TPR-like"/>
    <property type="match status" value="1"/>
</dbReference>
<sequence length="284" mass="31753">MAEEPPTRRIVPLKIVTDQAFRESTPLWRGFLRRALRQTQEQFDPVALDFRIEEEAYWEPSDPSLPFSVLLSEVQASVPNEGRILVALVGATDRPAEPDLLGYALLGRPYLIVETHSADLFAQTLTHELGHVFGLPHLPGRHVMANRAADRTAEFDVLSLDVLLATRTMDFSHNTPFSECDLHRLKDVYLAWAERGNGKASLLSNLGVAFRREGDAVSAAACLKAALAMEDEFAEAWFHMARVQEDLGDEMAATLAYERYLSLEEAGRFSDRARSSQQRLMGSP</sequence>
<dbReference type="Gene3D" id="1.25.40.10">
    <property type="entry name" value="Tetratricopeptide repeat domain"/>
    <property type="match status" value="1"/>
</dbReference>
<name>A0A7Y2E6H8_UNCEI</name>
<dbReference type="AlphaFoldDB" id="A0A7Y2E6H8"/>
<dbReference type="Proteomes" id="UP000547674">
    <property type="component" value="Unassembled WGS sequence"/>
</dbReference>
<comment type="caution">
    <text evidence="1">The sequence shown here is derived from an EMBL/GenBank/DDBJ whole genome shotgun (WGS) entry which is preliminary data.</text>
</comment>
<dbReference type="EMBL" id="JABDJR010000181">
    <property type="protein sequence ID" value="NNF06071.1"/>
    <property type="molecule type" value="Genomic_DNA"/>
</dbReference>
<protein>
    <recommendedName>
        <fullName evidence="3">Tetratricopeptide repeat protein</fullName>
    </recommendedName>
</protein>
<organism evidence="1 2">
    <name type="scientific">Eiseniibacteriota bacterium</name>
    <dbReference type="NCBI Taxonomy" id="2212470"/>
    <lineage>
        <taxon>Bacteria</taxon>
        <taxon>Candidatus Eiseniibacteriota</taxon>
    </lineage>
</organism>